<gene>
    <name evidence="2" type="ORF">SAMN04488528_100349</name>
</gene>
<keyword evidence="1" id="KW-0472">Membrane</keyword>
<organism evidence="2 3">
    <name type="scientific">Clostridium frigidicarnis</name>
    <dbReference type="NCBI Taxonomy" id="84698"/>
    <lineage>
        <taxon>Bacteria</taxon>
        <taxon>Bacillati</taxon>
        <taxon>Bacillota</taxon>
        <taxon>Clostridia</taxon>
        <taxon>Eubacteriales</taxon>
        <taxon>Clostridiaceae</taxon>
        <taxon>Clostridium</taxon>
    </lineage>
</organism>
<proteinExistence type="predicted"/>
<keyword evidence="1" id="KW-1133">Transmembrane helix</keyword>
<dbReference type="OrthoDB" id="1664281at2"/>
<keyword evidence="3" id="KW-1185">Reference proteome</keyword>
<dbReference type="STRING" id="84698.SAMN04488528_100349"/>
<evidence type="ECO:0000313" key="3">
    <source>
        <dbReference type="Proteomes" id="UP000198619"/>
    </source>
</evidence>
<name>A0A1I0VW54_9CLOT</name>
<keyword evidence="1" id="KW-0812">Transmembrane</keyword>
<accession>A0A1I0VW54</accession>
<evidence type="ECO:0000313" key="2">
    <source>
        <dbReference type="EMBL" id="SFA80150.1"/>
    </source>
</evidence>
<sequence>MNYIWDVLLKSDEECISREKIKFILPEICSPYMEISFIDINNTMLPEDKTVEVNPYYRFYDIFKDLFDINMEESKELREVLFDIVVHYLGELDLNQGLCKEEFYKKFFMRDIKNGIFGQELYSDINILSKEELDYILSGLITLYITGVSLHLFNKILKKVFKNNRVYLNQDNPKDMYIYLGQPKTNDLNKKIEIITKLFLPINMNAFIYWDYHFGILDAEKTMVLDEIVMM</sequence>
<feature type="transmembrane region" description="Helical" evidence="1">
    <location>
        <begin position="135"/>
        <end position="153"/>
    </location>
</feature>
<dbReference type="RefSeq" id="WP_090038566.1">
    <property type="nucleotide sequence ID" value="NZ_FOKI01000003.1"/>
</dbReference>
<dbReference type="AlphaFoldDB" id="A0A1I0VW54"/>
<evidence type="ECO:0008006" key="4">
    <source>
        <dbReference type="Google" id="ProtNLM"/>
    </source>
</evidence>
<protein>
    <recommendedName>
        <fullName evidence="4">Iron-dependent peroxidase</fullName>
    </recommendedName>
</protein>
<dbReference type="Proteomes" id="UP000198619">
    <property type="component" value="Unassembled WGS sequence"/>
</dbReference>
<reference evidence="2 3" key="1">
    <citation type="submission" date="2016-10" db="EMBL/GenBank/DDBJ databases">
        <authorList>
            <person name="de Groot N.N."/>
        </authorList>
    </citation>
    <scope>NUCLEOTIDE SEQUENCE [LARGE SCALE GENOMIC DNA]</scope>
    <source>
        <strain evidence="2 3">DSM 12271</strain>
    </source>
</reference>
<evidence type="ECO:0000256" key="1">
    <source>
        <dbReference type="SAM" id="Phobius"/>
    </source>
</evidence>
<dbReference type="EMBL" id="FOKI01000003">
    <property type="protein sequence ID" value="SFA80150.1"/>
    <property type="molecule type" value="Genomic_DNA"/>
</dbReference>